<feature type="coiled-coil region" evidence="1">
    <location>
        <begin position="63"/>
        <end position="122"/>
    </location>
</feature>
<accession>A0A397IT63</accession>
<reference evidence="3 4" key="1">
    <citation type="submission" date="2018-08" db="EMBL/GenBank/DDBJ databases">
        <title>Genome and evolution of the arbuscular mycorrhizal fungus Diversispora epigaea (formerly Glomus versiforme) and its bacterial endosymbionts.</title>
        <authorList>
            <person name="Sun X."/>
            <person name="Fei Z."/>
            <person name="Harrison M."/>
        </authorList>
    </citation>
    <scope>NUCLEOTIDE SEQUENCE [LARGE SCALE GENOMIC DNA]</scope>
    <source>
        <strain evidence="3 4">IT104</strain>
    </source>
</reference>
<evidence type="ECO:0000313" key="4">
    <source>
        <dbReference type="Proteomes" id="UP000266861"/>
    </source>
</evidence>
<feature type="compositionally biased region" description="Basic residues" evidence="2">
    <location>
        <begin position="268"/>
        <end position="288"/>
    </location>
</feature>
<feature type="coiled-coil region" evidence="1">
    <location>
        <begin position="170"/>
        <end position="222"/>
    </location>
</feature>
<feature type="region of interest" description="Disordered" evidence="2">
    <location>
        <begin position="467"/>
        <end position="538"/>
    </location>
</feature>
<evidence type="ECO:0000313" key="3">
    <source>
        <dbReference type="EMBL" id="RHZ77982.1"/>
    </source>
</evidence>
<sequence length="538" mass="62710">MSQESRTLRIHIKRRFELSSFVDISSLKEKYNIRLPRSYKEQTSALQTVHFSEELESTIPETVDELKTENRKLKEEIAELKRQNSQIEIDFEEKLEKSQENINQMKEEIDFLANINQQFESSETSKKSVDISSLKEKYNIRLPRSYKEQTSALQTVHFSEELESTIPETVDELKTENRKLKEEIAELKRQNSQMEIDFEEKLEKSQENINQMKEEIDFLANINQQFGAENDQLIKNLDRFRKYRIPESISVRSSPGDSGTESEIIPSKRPKGRKLKSKKIAKTNKGKRVFGNDSEEEDTESDDEKNEKGARNEMKTIIKTINSEFSLNYDQTFTSANNCEICRKLIPELQKSLAPKFRPSVTQLTKWLNSIHKSRRATARMRNSGKLPKDLRRVHANNRQNDKKLRRIKAAKELFRKNDPNITDYNKESLLRMLADRAFHSPEMSDTDEEDRSKTVLKHLLRNVLDPKSASSTTAQLQRKRNYSDEIQRYDFPPPAKAPNWACNEQEDVVYDTEFVQTEGEDEPSFASTSSSKISAEQ</sequence>
<feature type="region of interest" description="Disordered" evidence="2">
    <location>
        <begin position="249"/>
        <end position="311"/>
    </location>
</feature>
<feature type="compositionally biased region" description="Acidic residues" evidence="2">
    <location>
        <begin position="293"/>
        <end position="304"/>
    </location>
</feature>
<name>A0A397IT63_9GLOM</name>
<feature type="compositionally biased region" description="Polar residues" evidence="2">
    <location>
        <begin position="250"/>
        <end position="261"/>
    </location>
</feature>
<keyword evidence="1" id="KW-0175">Coiled coil</keyword>
<feature type="compositionally biased region" description="Low complexity" evidence="2">
    <location>
        <begin position="525"/>
        <end position="538"/>
    </location>
</feature>
<proteinExistence type="predicted"/>
<protein>
    <submittedName>
        <fullName evidence="3">Uncharacterized protein</fullName>
    </submittedName>
</protein>
<gene>
    <name evidence="3" type="ORF">Glove_168g150</name>
</gene>
<organism evidence="3 4">
    <name type="scientific">Diversispora epigaea</name>
    <dbReference type="NCBI Taxonomy" id="1348612"/>
    <lineage>
        <taxon>Eukaryota</taxon>
        <taxon>Fungi</taxon>
        <taxon>Fungi incertae sedis</taxon>
        <taxon>Mucoromycota</taxon>
        <taxon>Glomeromycotina</taxon>
        <taxon>Glomeromycetes</taxon>
        <taxon>Diversisporales</taxon>
        <taxon>Diversisporaceae</taxon>
        <taxon>Diversispora</taxon>
    </lineage>
</organism>
<dbReference type="Proteomes" id="UP000266861">
    <property type="component" value="Unassembled WGS sequence"/>
</dbReference>
<comment type="caution">
    <text evidence="3">The sequence shown here is derived from an EMBL/GenBank/DDBJ whole genome shotgun (WGS) entry which is preliminary data.</text>
</comment>
<dbReference type="EMBL" id="PQFF01000158">
    <property type="protein sequence ID" value="RHZ77982.1"/>
    <property type="molecule type" value="Genomic_DNA"/>
</dbReference>
<evidence type="ECO:0000256" key="2">
    <source>
        <dbReference type="SAM" id="MobiDB-lite"/>
    </source>
</evidence>
<evidence type="ECO:0000256" key="1">
    <source>
        <dbReference type="SAM" id="Coils"/>
    </source>
</evidence>
<keyword evidence="4" id="KW-1185">Reference proteome</keyword>
<dbReference type="AlphaFoldDB" id="A0A397IT63"/>
<dbReference type="STRING" id="1348612.A0A397IT63"/>